<evidence type="ECO:0000313" key="3">
    <source>
        <dbReference type="Proteomes" id="UP000053647"/>
    </source>
</evidence>
<dbReference type="Gene3D" id="1.10.340.70">
    <property type="match status" value="1"/>
</dbReference>
<name>A0A0C9TK57_PAXIN</name>
<dbReference type="Pfam" id="PF17921">
    <property type="entry name" value="Integrase_H2C2"/>
    <property type="match status" value="1"/>
</dbReference>
<dbReference type="GO" id="GO:0003676">
    <property type="term" value="F:nucleic acid binding"/>
    <property type="evidence" value="ECO:0007669"/>
    <property type="project" value="InterPro"/>
</dbReference>
<dbReference type="Proteomes" id="UP000053647">
    <property type="component" value="Unassembled WGS sequence"/>
</dbReference>
<accession>A0A0C9TK57</accession>
<dbReference type="InterPro" id="IPR041588">
    <property type="entry name" value="Integrase_H2C2"/>
</dbReference>
<dbReference type="PANTHER" id="PTHR37984">
    <property type="entry name" value="PROTEIN CBG26694"/>
    <property type="match status" value="1"/>
</dbReference>
<dbReference type="PANTHER" id="PTHR37984:SF5">
    <property type="entry name" value="PROTEIN NYNRIN-LIKE"/>
    <property type="match status" value="1"/>
</dbReference>
<reference evidence="3" key="2">
    <citation type="submission" date="2015-01" db="EMBL/GenBank/DDBJ databases">
        <title>Evolutionary Origins and Diversification of the Mycorrhizal Mutualists.</title>
        <authorList>
            <consortium name="DOE Joint Genome Institute"/>
            <consortium name="Mycorrhizal Genomics Consortium"/>
            <person name="Kohler A."/>
            <person name="Kuo A."/>
            <person name="Nagy L.G."/>
            <person name="Floudas D."/>
            <person name="Copeland A."/>
            <person name="Barry K.W."/>
            <person name="Cichocki N."/>
            <person name="Veneault-Fourrey C."/>
            <person name="LaButti K."/>
            <person name="Lindquist E.A."/>
            <person name="Lipzen A."/>
            <person name="Lundell T."/>
            <person name="Morin E."/>
            <person name="Murat C."/>
            <person name="Riley R."/>
            <person name="Ohm R."/>
            <person name="Sun H."/>
            <person name="Tunlid A."/>
            <person name="Henrissat B."/>
            <person name="Grigoriev I.V."/>
            <person name="Hibbett D.S."/>
            <person name="Martin F."/>
        </authorList>
    </citation>
    <scope>NUCLEOTIDE SEQUENCE [LARGE SCALE GENOMIC DNA]</scope>
    <source>
        <strain evidence="3">ATCC 200175</strain>
    </source>
</reference>
<dbReference type="EMBL" id="KN819670">
    <property type="protein sequence ID" value="KIJ08232.1"/>
    <property type="molecule type" value="Genomic_DNA"/>
</dbReference>
<proteinExistence type="predicted"/>
<gene>
    <name evidence="2" type="ORF">PAXINDRAFT_18620</name>
</gene>
<protein>
    <recommendedName>
        <fullName evidence="1">Integrase zinc-binding domain-containing protein</fullName>
    </recommendedName>
</protein>
<reference evidence="2 3" key="1">
    <citation type="submission" date="2014-06" db="EMBL/GenBank/DDBJ databases">
        <authorList>
            <consortium name="DOE Joint Genome Institute"/>
            <person name="Kuo A."/>
            <person name="Kohler A."/>
            <person name="Nagy L.G."/>
            <person name="Floudas D."/>
            <person name="Copeland A."/>
            <person name="Barry K.W."/>
            <person name="Cichocki N."/>
            <person name="Veneault-Fourrey C."/>
            <person name="LaButti K."/>
            <person name="Lindquist E.A."/>
            <person name="Lipzen A."/>
            <person name="Lundell T."/>
            <person name="Morin E."/>
            <person name="Murat C."/>
            <person name="Sun H."/>
            <person name="Tunlid A."/>
            <person name="Henrissat B."/>
            <person name="Grigoriev I.V."/>
            <person name="Hibbett D.S."/>
            <person name="Martin F."/>
            <person name="Nordberg H.P."/>
            <person name="Cantor M.N."/>
            <person name="Hua S.X."/>
        </authorList>
    </citation>
    <scope>NUCLEOTIDE SEQUENCE [LARGE SCALE GENOMIC DNA]</scope>
    <source>
        <strain evidence="2 3">ATCC 200175</strain>
    </source>
</reference>
<dbReference type="InterPro" id="IPR050951">
    <property type="entry name" value="Retrovirus_Pol_polyprotein"/>
</dbReference>
<keyword evidence="3" id="KW-1185">Reference proteome</keyword>
<dbReference type="InterPro" id="IPR036397">
    <property type="entry name" value="RNaseH_sf"/>
</dbReference>
<evidence type="ECO:0000313" key="2">
    <source>
        <dbReference type="EMBL" id="KIJ08232.1"/>
    </source>
</evidence>
<dbReference type="OrthoDB" id="444848at2759"/>
<feature type="domain" description="Integrase zinc-binding" evidence="1">
    <location>
        <begin position="123"/>
        <end position="179"/>
    </location>
</feature>
<evidence type="ECO:0000259" key="1">
    <source>
        <dbReference type="Pfam" id="PF17921"/>
    </source>
</evidence>
<dbReference type="Gene3D" id="3.30.420.10">
    <property type="entry name" value="Ribonuclease H-like superfamily/Ribonuclease H"/>
    <property type="match status" value="1"/>
</dbReference>
<sequence length="488" mass="55592">MTVLNDQGSSLPAAADLSLSLERTPPWVEPLIRTHSRIEPPFYFSFMMPATDAVIEPSIPRSAKAALRETKVGRIRAFLETRDHPPDLSEAEYVSFINSVTRFFLLDGSLWHQEPHGRHQLVVPEEKCYRLIKEAHDDLRHKGVFTVCTRLLLCFWWPLLVEDIKWYIRTCHECQIHQTTKLHIPPSVPVIGGLFHKAHVDTMVMPKSGGCFEQKTAWPWPLLSSRISSADGALLLKSYNIHHIRISPYNSQANGIVERRHYDVREAIIKSAEGDESRWYRSAHSVFWAEQVTIGKSTGLSPYFMVHGVELLFPFDLAEATYLVPLPDADPFSTTGLIAWRARQLQKRQVDLDGIRSKVLKSRFASIKQFEETFKNRIKVYDFSPGSLVLVRNSRVEKELNRKTKPWYTGPMVVLCQTTGGSYLLAELDGSFSKLRFAAFHLLPYHPRSTSCIAVTTITGLDKEALDHLAGIENDEPDNEEQVPNDFE</sequence>
<dbReference type="AlphaFoldDB" id="A0A0C9TK57"/>
<dbReference type="SUPFAM" id="SSF53098">
    <property type="entry name" value="Ribonuclease H-like"/>
    <property type="match status" value="1"/>
</dbReference>
<dbReference type="HOGENOM" id="CLU_000384_22_0_1"/>
<organism evidence="2 3">
    <name type="scientific">Paxillus involutus ATCC 200175</name>
    <dbReference type="NCBI Taxonomy" id="664439"/>
    <lineage>
        <taxon>Eukaryota</taxon>
        <taxon>Fungi</taxon>
        <taxon>Dikarya</taxon>
        <taxon>Basidiomycota</taxon>
        <taxon>Agaricomycotina</taxon>
        <taxon>Agaricomycetes</taxon>
        <taxon>Agaricomycetidae</taxon>
        <taxon>Boletales</taxon>
        <taxon>Paxilineae</taxon>
        <taxon>Paxillaceae</taxon>
        <taxon>Paxillus</taxon>
    </lineage>
</organism>
<dbReference type="InterPro" id="IPR012337">
    <property type="entry name" value="RNaseH-like_sf"/>
</dbReference>